<comment type="caution">
    <text evidence="2">The sequence shown here is derived from an EMBL/GenBank/DDBJ whole genome shotgun (WGS) entry which is preliminary data.</text>
</comment>
<feature type="compositionally biased region" description="Pro residues" evidence="1">
    <location>
        <begin position="636"/>
        <end position="646"/>
    </location>
</feature>
<feature type="region of interest" description="Disordered" evidence="1">
    <location>
        <begin position="211"/>
        <end position="235"/>
    </location>
</feature>
<reference evidence="2 3" key="1">
    <citation type="submission" date="2016-10" db="EMBL/GenBank/DDBJ databases">
        <title>Genome sequence of the basidiomycete white-rot fungus Trametes pubescens.</title>
        <authorList>
            <person name="Makela M.R."/>
            <person name="Granchi Z."/>
            <person name="Peng M."/>
            <person name="De Vries R.P."/>
            <person name="Grigoriev I."/>
            <person name="Riley R."/>
            <person name="Hilden K."/>
        </authorList>
    </citation>
    <scope>NUCLEOTIDE SEQUENCE [LARGE SCALE GENOMIC DNA]</scope>
    <source>
        <strain evidence="2 3">FBCC735</strain>
    </source>
</reference>
<feature type="compositionally biased region" description="Low complexity" evidence="1">
    <location>
        <begin position="216"/>
        <end position="229"/>
    </location>
</feature>
<protein>
    <submittedName>
        <fullName evidence="2">Uncharacterized protein</fullName>
    </submittedName>
</protein>
<feature type="compositionally biased region" description="Low complexity" evidence="1">
    <location>
        <begin position="577"/>
        <end position="635"/>
    </location>
</feature>
<feature type="compositionally biased region" description="Low complexity" evidence="1">
    <location>
        <begin position="413"/>
        <end position="450"/>
    </location>
</feature>
<proteinExistence type="predicted"/>
<feature type="region of interest" description="Disordered" evidence="1">
    <location>
        <begin position="174"/>
        <end position="195"/>
    </location>
</feature>
<evidence type="ECO:0000313" key="3">
    <source>
        <dbReference type="Proteomes" id="UP000184267"/>
    </source>
</evidence>
<organism evidence="2 3">
    <name type="scientific">Trametes pubescens</name>
    <name type="common">White-rot fungus</name>
    <dbReference type="NCBI Taxonomy" id="154538"/>
    <lineage>
        <taxon>Eukaryota</taxon>
        <taxon>Fungi</taxon>
        <taxon>Dikarya</taxon>
        <taxon>Basidiomycota</taxon>
        <taxon>Agaricomycotina</taxon>
        <taxon>Agaricomycetes</taxon>
        <taxon>Polyporales</taxon>
        <taxon>Polyporaceae</taxon>
        <taxon>Trametes</taxon>
    </lineage>
</organism>
<feature type="region of interest" description="Disordered" evidence="1">
    <location>
        <begin position="241"/>
        <end position="260"/>
    </location>
</feature>
<feature type="compositionally biased region" description="Basic and acidic residues" evidence="1">
    <location>
        <begin position="241"/>
        <end position="250"/>
    </location>
</feature>
<keyword evidence="3" id="KW-1185">Reference proteome</keyword>
<accession>A0A1M2VKU6</accession>
<feature type="compositionally biased region" description="Basic and acidic residues" evidence="1">
    <location>
        <begin position="456"/>
        <end position="470"/>
    </location>
</feature>
<dbReference type="Proteomes" id="UP000184267">
    <property type="component" value="Unassembled WGS sequence"/>
</dbReference>
<feature type="compositionally biased region" description="Low complexity" evidence="1">
    <location>
        <begin position="487"/>
        <end position="503"/>
    </location>
</feature>
<dbReference type="EMBL" id="MNAD01001069">
    <property type="protein sequence ID" value="OJT08234.1"/>
    <property type="molecule type" value="Genomic_DNA"/>
</dbReference>
<feature type="compositionally biased region" description="Basic and acidic residues" evidence="1">
    <location>
        <begin position="356"/>
        <end position="368"/>
    </location>
</feature>
<sequence length="682" mass="71598">MSTPSSVDTPNTGPLGFLSRGIRSVSSFVSTIFSSSATQYVFPSLLHVPEVETYLSHRVSAHDAPADNSASATPQASQASDFGLAHPGSSSSEDLDNSAPALDGPTSSEDDAHSVSSQEEQVVGPDVLAARALDMASAAGPSNSESLHTEHLFLAHMPFARQAALSGTLVVPASSSANTNPALDNAPRPTPSAALLPHRQRAPLRREGAFYGLPGPSSTANEASTSTAPAPLPARRGQLRREPVWHEHQDPSTVTPASELRGRDPRTIHENRYWHPRWGPLPTLRQIHPGPGSPSVGTVIAWLQQRYGTSSEAFWQAVDHIFPLPDGIDHSPLFARILETSQWRRKDSNWMDGVDPVERVREPARADDAADSEADAESVGYFSDDDAMAEDAEDTAASPQAGPSSLALVPFRSSSRAPSAPSSVHSSSATPSSSAIPSSSPGAGPSTRPPGHLKRAHDSDGDNGDDERSPRRQRLGLEPPQPPAGPSPSTSSSASARRTPSSAMRYSRRGASFMPPPPVAGPSRLAPAPRTPQVTLTPPSRDSSFTLPPPPTEGYLAPGVGRGMRVVRRPSTGQRHSGASASSSQGSPRSSPSSSSPPSSRATLRPASAAAESSTSSPGAGPSSRPAGPSSRPAAPSSPRPSGEPAPRPHKRRHDDAEDESPTDGKRPSKDDERGRKRSKRK</sequence>
<feature type="compositionally biased region" description="Low complexity" evidence="1">
    <location>
        <begin position="69"/>
        <end position="80"/>
    </location>
</feature>
<dbReference type="OrthoDB" id="2758651at2759"/>
<feature type="region of interest" description="Disordered" evidence="1">
    <location>
        <begin position="62"/>
        <end position="122"/>
    </location>
</feature>
<evidence type="ECO:0000313" key="2">
    <source>
        <dbReference type="EMBL" id="OJT08234.1"/>
    </source>
</evidence>
<feature type="compositionally biased region" description="Acidic residues" evidence="1">
    <location>
        <begin position="383"/>
        <end position="394"/>
    </location>
</feature>
<dbReference type="AlphaFoldDB" id="A0A1M2VKU6"/>
<feature type="region of interest" description="Disordered" evidence="1">
    <location>
        <begin position="348"/>
        <end position="682"/>
    </location>
</feature>
<name>A0A1M2VKU6_TRAPU</name>
<dbReference type="OMA" id="ENRYWHP"/>
<gene>
    <name evidence="2" type="ORF">TRAPUB_871</name>
</gene>
<feature type="compositionally biased region" description="Basic and acidic residues" evidence="1">
    <location>
        <begin position="663"/>
        <end position="675"/>
    </location>
</feature>
<evidence type="ECO:0000256" key="1">
    <source>
        <dbReference type="SAM" id="MobiDB-lite"/>
    </source>
</evidence>
<feature type="compositionally biased region" description="Polar residues" evidence="1">
    <location>
        <begin position="532"/>
        <end position="546"/>
    </location>
</feature>